<dbReference type="PANTHER" id="PTHR23236:SF25">
    <property type="entry name" value="RNA-BINDING PROTEIN 34"/>
    <property type="match status" value="1"/>
</dbReference>
<dbReference type="InterPro" id="IPR012677">
    <property type="entry name" value="Nucleotide-bd_a/b_plait_sf"/>
</dbReference>
<dbReference type="GO" id="GO:0000463">
    <property type="term" value="P:maturation of LSU-rRNA from tricistronic rRNA transcript (SSU-rRNA, 5.8S rRNA, LSU-rRNA)"/>
    <property type="evidence" value="ECO:0007669"/>
    <property type="project" value="TreeGrafter"/>
</dbReference>
<dbReference type="InterPro" id="IPR000504">
    <property type="entry name" value="RRM_dom"/>
</dbReference>
<dbReference type="PROSITE" id="PS50102">
    <property type="entry name" value="RRM"/>
    <property type="match status" value="2"/>
</dbReference>
<proteinExistence type="inferred from homology"/>
<dbReference type="PANTHER" id="PTHR23236">
    <property type="entry name" value="EUKARYOTIC TRANSLATION INITIATION FACTOR 4B/4H"/>
    <property type="match status" value="1"/>
</dbReference>
<evidence type="ECO:0000313" key="11">
    <source>
        <dbReference type="Proteomes" id="UP000268162"/>
    </source>
</evidence>
<keyword evidence="5 7" id="KW-0694">RNA-binding</keyword>
<keyword evidence="11" id="KW-1185">Reference proteome</keyword>
<dbReference type="Gene3D" id="3.30.70.330">
    <property type="match status" value="2"/>
</dbReference>
<dbReference type="AlphaFoldDB" id="A0A4P9ZTA5"/>
<dbReference type="InterPro" id="IPR035979">
    <property type="entry name" value="RBD_domain_sf"/>
</dbReference>
<evidence type="ECO:0000256" key="6">
    <source>
        <dbReference type="ARBA" id="ARBA00023242"/>
    </source>
</evidence>
<gene>
    <name evidence="10" type="ORF">BJ085DRAFT_38774</name>
</gene>
<comment type="similarity">
    <text evidence="3">Belongs to the RRM RBM34 family.</text>
</comment>
<evidence type="ECO:0000313" key="10">
    <source>
        <dbReference type="EMBL" id="RKP36743.1"/>
    </source>
</evidence>
<dbReference type="GO" id="GO:0005730">
    <property type="term" value="C:nucleolus"/>
    <property type="evidence" value="ECO:0007669"/>
    <property type="project" value="UniProtKB-SubCell"/>
</dbReference>
<dbReference type="GO" id="GO:0019843">
    <property type="term" value="F:rRNA binding"/>
    <property type="evidence" value="ECO:0007669"/>
    <property type="project" value="TreeGrafter"/>
</dbReference>
<dbReference type="SMART" id="SM00360">
    <property type="entry name" value="RRM"/>
    <property type="match status" value="2"/>
</dbReference>
<evidence type="ECO:0000256" key="3">
    <source>
        <dbReference type="ARBA" id="ARBA00007077"/>
    </source>
</evidence>
<feature type="region of interest" description="Disordered" evidence="8">
    <location>
        <begin position="48"/>
        <end position="79"/>
    </location>
</feature>
<dbReference type="STRING" id="215637.A0A4P9ZTA5"/>
<name>A0A4P9ZTA5_9FUNG</name>
<feature type="region of interest" description="Disordered" evidence="8">
    <location>
        <begin position="306"/>
        <end position="340"/>
    </location>
</feature>
<keyword evidence="6" id="KW-0539">Nucleus</keyword>
<sequence>MTGYQPGQLAGLLSAQADSQLDGLFATSAKPITKEEVPVVAVTVPHRRTIEDVESDTEKGPSQKRPKNETRPTDPEADARTIFVGNVDISVLQDKKAANAFEKVFKAVGPVKAVRFRSIAISKFMDRKIAVRAGLLNDQRSTCNAYVVFAEKATVEEALKLNSIQFMDLTLRVDSVANPRSRDLKATVFVANLPFTIEEEAVRRHFAPCGTVVNVRLVRDRDLKFGKGVGYVEFKEQSSAGLALNLNDSTLEKRQIRVTFCQDSKAYSEKRAELGQKLNSQHKAKNCIRRLKSSKTKTATRKVAKMLKPQEKKFEGTRADRTKSPAEILAQTRKNLKYRR</sequence>
<comment type="subcellular location">
    <subcellularLocation>
        <location evidence="2">Nucleus</location>
        <location evidence="2">Nucleolus</location>
    </subcellularLocation>
</comment>
<reference evidence="11" key="1">
    <citation type="journal article" date="2018" name="Nat. Microbiol.">
        <title>Leveraging single-cell genomics to expand the fungal tree of life.</title>
        <authorList>
            <person name="Ahrendt S.R."/>
            <person name="Quandt C.A."/>
            <person name="Ciobanu D."/>
            <person name="Clum A."/>
            <person name="Salamov A."/>
            <person name="Andreopoulos B."/>
            <person name="Cheng J.F."/>
            <person name="Woyke T."/>
            <person name="Pelin A."/>
            <person name="Henrissat B."/>
            <person name="Reynolds N.K."/>
            <person name="Benny G.L."/>
            <person name="Smith M.E."/>
            <person name="James T.Y."/>
            <person name="Grigoriev I.V."/>
        </authorList>
    </citation>
    <scope>NUCLEOTIDE SEQUENCE [LARGE SCALE GENOMIC DNA]</scope>
    <source>
        <strain evidence="11">RSA 468</strain>
    </source>
</reference>
<dbReference type="SUPFAM" id="SSF54928">
    <property type="entry name" value="RNA-binding domain, RBD"/>
    <property type="match status" value="2"/>
</dbReference>
<feature type="domain" description="RRM" evidence="9">
    <location>
        <begin position="80"/>
        <end position="178"/>
    </location>
</feature>
<dbReference type="CDD" id="cd12395">
    <property type="entry name" value="RRM2_RBM34"/>
    <property type="match status" value="1"/>
</dbReference>
<dbReference type="InterPro" id="IPR034221">
    <property type="entry name" value="RBM34_RRM2"/>
</dbReference>
<dbReference type="Proteomes" id="UP000268162">
    <property type="component" value="Unassembled WGS sequence"/>
</dbReference>
<evidence type="ECO:0000256" key="7">
    <source>
        <dbReference type="PROSITE-ProRule" id="PRU00176"/>
    </source>
</evidence>
<feature type="domain" description="RRM" evidence="9">
    <location>
        <begin position="186"/>
        <end position="263"/>
    </location>
</feature>
<accession>A0A4P9ZTA5</accession>
<protein>
    <recommendedName>
        <fullName evidence="4">Nucleolar protein 12</fullName>
    </recommendedName>
</protein>
<organism evidence="10 11">
    <name type="scientific">Dimargaris cristalligena</name>
    <dbReference type="NCBI Taxonomy" id="215637"/>
    <lineage>
        <taxon>Eukaryota</taxon>
        <taxon>Fungi</taxon>
        <taxon>Fungi incertae sedis</taxon>
        <taxon>Zoopagomycota</taxon>
        <taxon>Kickxellomycotina</taxon>
        <taxon>Dimargaritomycetes</taxon>
        <taxon>Dimargaritales</taxon>
        <taxon>Dimargaritaceae</taxon>
        <taxon>Dimargaris</taxon>
    </lineage>
</organism>
<feature type="compositionally biased region" description="Basic and acidic residues" evidence="8">
    <location>
        <begin position="308"/>
        <end position="324"/>
    </location>
</feature>
<evidence type="ECO:0000256" key="8">
    <source>
        <dbReference type="SAM" id="MobiDB-lite"/>
    </source>
</evidence>
<evidence type="ECO:0000259" key="9">
    <source>
        <dbReference type="PROSITE" id="PS50102"/>
    </source>
</evidence>
<evidence type="ECO:0000256" key="1">
    <source>
        <dbReference type="ARBA" id="ARBA00002475"/>
    </source>
</evidence>
<evidence type="ECO:0000256" key="4">
    <source>
        <dbReference type="ARBA" id="ARBA00015520"/>
    </source>
</evidence>
<dbReference type="Pfam" id="PF00076">
    <property type="entry name" value="RRM_1"/>
    <property type="match status" value="1"/>
</dbReference>
<comment type="function">
    <text evidence="1">Involved in pre-25S rRNA processing.</text>
</comment>
<evidence type="ECO:0000256" key="2">
    <source>
        <dbReference type="ARBA" id="ARBA00004604"/>
    </source>
</evidence>
<evidence type="ECO:0000256" key="5">
    <source>
        <dbReference type="ARBA" id="ARBA00022884"/>
    </source>
</evidence>
<dbReference type="EMBL" id="ML002602">
    <property type="protein sequence ID" value="RKP36743.1"/>
    <property type="molecule type" value="Genomic_DNA"/>
</dbReference>